<dbReference type="Pfam" id="PF00857">
    <property type="entry name" value="Isochorismatase"/>
    <property type="match status" value="1"/>
</dbReference>
<evidence type="ECO:0000313" key="5">
    <source>
        <dbReference type="Proteomes" id="UP000193710"/>
    </source>
</evidence>
<sequence>MAPTPWDPETTAVVCVECQNGVLGPESVLPALAADSSELVSSVRRLLDSARQFGARVVHATYEGNLGGRPTGTARIWRALGPATAHWAPGTASTTVLPELLAPTDLVLPRHHGLFPTLDSELLPVLKGFGVGTIVLAGVSLNLAITHTAGHVTQAGFELVVPRDAVGGTPKDYAEQVLDNTIAVLGRLTTIDKLIDEWTSVRSDR</sequence>
<evidence type="ECO:0000313" key="4">
    <source>
        <dbReference type="EMBL" id="ORX07728.1"/>
    </source>
</evidence>
<gene>
    <name evidence="4" type="ORF">AWC29_06115</name>
    <name evidence="3" type="ORF">BN973_05823</name>
</gene>
<dbReference type="EMBL" id="HG964447">
    <property type="protein sequence ID" value="CDO91414.1"/>
    <property type="molecule type" value="Genomic_DNA"/>
</dbReference>
<evidence type="ECO:0000313" key="3">
    <source>
        <dbReference type="EMBL" id="CDO91414.1"/>
    </source>
</evidence>
<dbReference type="InterPro" id="IPR036380">
    <property type="entry name" value="Isochorismatase-like_sf"/>
</dbReference>
<dbReference type="HOGENOM" id="CLU_068979_6_0_11"/>
<dbReference type="Proteomes" id="UP000193710">
    <property type="component" value="Unassembled WGS sequence"/>
</dbReference>
<dbReference type="STRING" id="47839.BN973_05823"/>
<dbReference type="eggNOG" id="COG1335">
    <property type="taxonomic scope" value="Bacteria"/>
</dbReference>
<dbReference type="AlphaFoldDB" id="A0A024K6F6"/>
<organism evidence="3">
    <name type="scientific">Mycobacterium triplex</name>
    <dbReference type="NCBI Taxonomy" id="47839"/>
    <lineage>
        <taxon>Bacteria</taxon>
        <taxon>Bacillati</taxon>
        <taxon>Actinomycetota</taxon>
        <taxon>Actinomycetes</taxon>
        <taxon>Mycobacteriales</taxon>
        <taxon>Mycobacteriaceae</taxon>
        <taxon>Mycobacterium</taxon>
        <taxon>Mycobacterium simiae complex</taxon>
    </lineage>
</organism>
<feature type="domain" description="Isochorismatase-like" evidence="2">
    <location>
        <begin position="11"/>
        <end position="191"/>
    </location>
</feature>
<dbReference type="PANTHER" id="PTHR43540">
    <property type="entry name" value="PEROXYUREIDOACRYLATE/UREIDOACRYLATE AMIDOHYDROLASE-RELATED"/>
    <property type="match status" value="1"/>
</dbReference>
<dbReference type="Gene3D" id="3.40.50.850">
    <property type="entry name" value="Isochorismatase-like"/>
    <property type="match status" value="1"/>
</dbReference>
<name>A0A024K6F6_9MYCO</name>
<dbReference type="RefSeq" id="WP_036473669.1">
    <property type="nucleotide sequence ID" value="NZ_HG964447.1"/>
</dbReference>
<dbReference type="GO" id="GO:0016787">
    <property type="term" value="F:hydrolase activity"/>
    <property type="evidence" value="ECO:0007669"/>
    <property type="project" value="UniProtKB-KW"/>
</dbReference>
<protein>
    <submittedName>
        <fullName evidence="4">Cysteine hydrolase</fullName>
    </submittedName>
    <submittedName>
        <fullName evidence="3">Isochorismatase hydrolase</fullName>
    </submittedName>
</protein>
<dbReference type="OrthoDB" id="4549719at2"/>
<dbReference type="EMBL" id="LQPY01000004">
    <property type="protein sequence ID" value="ORX07728.1"/>
    <property type="molecule type" value="Genomic_DNA"/>
</dbReference>
<dbReference type="CDD" id="cd00431">
    <property type="entry name" value="cysteine_hydrolases"/>
    <property type="match status" value="1"/>
</dbReference>
<keyword evidence="1 3" id="KW-0378">Hydrolase</keyword>
<reference evidence="3" key="2">
    <citation type="submission" date="2014-04" db="EMBL/GenBank/DDBJ databases">
        <authorList>
            <person name="Urmite Genomes U."/>
        </authorList>
    </citation>
    <scope>NUCLEOTIDE SEQUENCE</scope>
    <source>
        <strain evidence="3">DSM 44626</strain>
    </source>
</reference>
<keyword evidence="5" id="KW-1185">Reference proteome</keyword>
<evidence type="ECO:0000259" key="2">
    <source>
        <dbReference type="Pfam" id="PF00857"/>
    </source>
</evidence>
<proteinExistence type="predicted"/>
<reference evidence="3" key="1">
    <citation type="journal article" date="2014" name="Genome Announc.">
        <title>Draft Genome Sequence of Mycobacterium triplex DSM 44626.</title>
        <authorList>
            <person name="Sassi M."/>
            <person name="Croce O."/>
            <person name="Robert C."/>
            <person name="Raoult D."/>
            <person name="Drancourt M."/>
        </authorList>
    </citation>
    <scope>NUCLEOTIDE SEQUENCE [LARGE SCALE GENOMIC DNA]</scope>
    <source>
        <strain evidence="3">DSM 44626</strain>
    </source>
</reference>
<evidence type="ECO:0000256" key="1">
    <source>
        <dbReference type="ARBA" id="ARBA00022801"/>
    </source>
</evidence>
<dbReference type="SUPFAM" id="SSF52499">
    <property type="entry name" value="Isochorismatase-like hydrolases"/>
    <property type="match status" value="1"/>
</dbReference>
<accession>A0A024K6F6</accession>
<dbReference type="Proteomes" id="UP000028880">
    <property type="component" value="Unassembled WGS sequence"/>
</dbReference>
<dbReference type="InterPro" id="IPR050272">
    <property type="entry name" value="Isochorismatase-like_hydrls"/>
</dbReference>
<dbReference type="InterPro" id="IPR000868">
    <property type="entry name" value="Isochorismatase-like_dom"/>
</dbReference>
<reference evidence="4 5" key="3">
    <citation type="submission" date="2016-01" db="EMBL/GenBank/DDBJ databases">
        <title>The new phylogeny of the genus Mycobacterium.</title>
        <authorList>
            <person name="Tarcisio F."/>
            <person name="Conor M."/>
            <person name="Antonella G."/>
            <person name="Elisabetta G."/>
            <person name="Giulia F.S."/>
            <person name="Sara T."/>
            <person name="Anna F."/>
            <person name="Clotilde B."/>
            <person name="Roberto B."/>
            <person name="Veronica D.S."/>
            <person name="Fabio R."/>
            <person name="Monica P."/>
            <person name="Olivier J."/>
            <person name="Enrico T."/>
            <person name="Nicola S."/>
        </authorList>
    </citation>
    <scope>NUCLEOTIDE SEQUENCE [LARGE SCALE GENOMIC DNA]</scope>
    <source>
        <strain evidence="4 5">DSM 44626</strain>
    </source>
</reference>